<evidence type="ECO:0000313" key="2">
    <source>
        <dbReference type="EMBL" id="MBE4907367.1"/>
    </source>
</evidence>
<organism evidence="2 3">
    <name type="scientific">Litchfieldia luteola</name>
    <dbReference type="NCBI Taxonomy" id="682179"/>
    <lineage>
        <taxon>Bacteria</taxon>
        <taxon>Bacillati</taxon>
        <taxon>Bacillota</taxon>
        <taxon>Bacilli</taxon>
        <taxon>Bacillales</taxon>
        <taxon>Bacillaceae</taxon>
        <taxon>Litchfieldia</taxon>
    </lineage>
</organism>
<sequence length="186" mass="21768">MIIKPCVKSIHLEKLEALVRRVDQNHPSRSQIEADYAKRLSGFRGEQSLEYHLSFLPDEEFYLLYNLRLSENNRFFQIDTLLIYPSVIIVLEAKNFRSMLTFDQKGKQLIQTIEETEKGYPCPLIQVSRHKLQLHNWLNSFNFKNIPIETIVVITNPSTILKTIPLNAPLPKNVIRNTMLAEKKIY</sequence>
<comment type="caution">
    <text evidence="2">The sequence shown here is derived from an EMBL/GenBank/DDBJ whole genome shotgun (WGS) entry which is preliminary data.</text>
</comment>
<dbReference type="EMBL" id="JADCLJ010000009">
    <property type="protein sequence ID" value="MBE4907367.1"/>
    <property type="molecule type" value="Genomic_DNA"/>
</dbReference>
<evidence type="ECO:0000259" key="1">
    <source>
        <dbReference type="PROSITE" id="PS50965"/>
    </source>
</evidence>
<evidence type="ECO:0000313" key="3">
    <source>
        <dbReference type="Proteomes" id="UP001516662"/>
    </source>
</evidence>
<feature type="domain" description="NERD" evidence="1">
    <location>
        <begin position="41"/>
        <end position="157"/>
    </location>
</feature>
<dbReference type="Pfam" id="PF08378">
    <property type="entry name" value="NERD"/>
    <property type="match status" value="1"/>
</dbReference>
<dbReference type="PROSITE" id="PS50965">
    <property type="entry name" value="NERD"/>
    <property type="match status" value="1"/>
</dbReference>
<dbReference type="Proteomes" id="UP001516662">
    <property type="component" value="Unassembled WGS sequence"/>
</dbReference>
<name>A0ABR9QFU9_9BACI</name>
<proteinExistence type="predicted"/>
<gene>
    <name evidence="2" type="ORF">IMZ08_04735</name>
</gene>
<protein>
    <submittedName>
        <fullName evidence="2">NERD domain-containing protein</fullName>
    </submittedName>
</protein>
<dbReference type="RefSeq" id="WP_193534854.1">
    <property type="nucleotide sequence ID" value="NZ_JADCLJ010000009.1"/>
</dbReference>
<reference evidence="2 3" key="1">
    <citation type="submission" date="2020-10" db="EMBL/GenBank/DDBJ databases">
        <title>Bacillus sp. HD4P25, an endophyte from a halophyte.</title>
        <authorList>
            <person name="Sun J.-Q."/>
        </authorList>
    </citation>
    <scope>NUCLEOTIDE SEQUENCE [LARGE SCALE GENOMIC DNA]</scope>
    <source>
        <strain evidence="2 3">YIM 93174</strain>
    </source>
</reference>
<keyword evidence="3" id="KW-1185">Reference proteome</keyword>
<accession>A0ABR9QFU9</accession>
<dbReference type="InterPro" id="IPR011528">
    <property type="entry name" value="NERD"/>
</dbReference>